<keyword evidence="1" id="KW-0418">Kinase</keyword>
<gene>
    <name evidence="1" type="ORF">KP79_PYT08311</name>
</gene>
<dbReference type="InterPro" id="IPR008979">
    <property type="entry name" value="Galactose-bd-like_sf"/>
</dbReference>
<keyword evidence="2" id="KW-1185">Reference proteome</keyword>
<evidence type="ECO:0000313" key="1">
    <source>
        <dbReference type="EMBL" id="OWF48444.1"/>
    </source>
</evidence>
<organism evidence="1 2">
    <name type="scientific">Mizuhopecten yessoensis</name>
    <name type="common">Japanese scallop</name>
    <name type="synonym">Patinopecten yessoensis</name>
    <dbReference type="NCBI Taxonomy" id="6573"/>
    <lineage>
        <taxon>Eukaryota</taxon>
        <taxon>Metazoa</taxon>
        <taxon>Spiralia</taxon>
        <taxon>Lophotrochozoa</taxon>
        <taxon>Mollusca</taxon>
        <taxon>Bivalvia</taxon>
        <taxon>Autobranchia</taxon>
        <taxon>Pteriomorphia</taxon>
        <taxon>Pectinida</taxon>
        <taxon>Pectinoidea</taxon>
        <taxon>Pectinidae</taxon>
        <taxon>Mizuhopecten</taxon>
    </lineage>
</organism>
<dbReference type="Gene3D" id="2.60.120.260">
    <property type="entry name" value="Galactose-binding domain-like"/>
    <property type="match status" value="1"/>
</dbReference>
<dbReference type="GO" id="GO:0016301">
    <property type="term" value="F:kinase activity"/>
    <property type="evidence" value="ECO:0007669"/>
    <property type="project" value="UniProtKB-KW"/>
</dbReference>
<accession>A0A210QI61</accession>
<dbReference type="Proteomes" id="UP000242188">
    <property type="component" value="Unassembled WGS sequence"/>
</dbReference>
<dbReference type="Gene3D" id="2.170.300.10">
    <property type="entry name" value="Tie2 ligand-binding domain superfamily"/>
    <property type="match status" value="1"/>
</dbReference>
<dbReference type="STRING" id="6573.A0A210QI61"/>
<name>A0A210QI61_MIZYE</name>
<dbReference type="PANTHER" id="PTHR24035:SF109">
    <property type="entry name" value="PROTEIN DRAPER"/>
    <property type="match status" value="1"/>
</dbReference>
<dbReference type="EMBL" id="NEDP02003538">
    <property type="protein sequence ID" value="OWF48444.1"/>
    <property type="molecule type" value="Genomic_DNA"/>
</dbReference>
<dbReference type="InterPro" id="IPR052108">
    <property type="entry name" value="MEGF/SIB"/>
</dbReference>
<evidence type="ECO:0000313" key="2">
    <source>
        <dbReference type="Proteomes" id="UP000242188"/>
    </source>
</evidence>
<proteinExistence type="predicted"/>
<protein>
    <submittedName>
        <fullName evidence="1">Tyrosine-protein kinase receptor Tie-1</fullName>
    </submittedName>
</protein>
<dbReference type="AlphaFoldDB" id="A0A210QI61"/>
<keyword evidence="1" id="KW-0808">Transferase</keyword>
<sequence>MALGKPTLQSSTESGWVSDKAVDGIIGADVESNGGGSCSSTRPSWYDEAWWMVDLEQIARNSRRNSSGSIRTIPFDFPDFIFMLQIRAGWKIYKIQAIYVTMTTRGIRIYRQSTNLVLVIIKEAVAMYLRIGCPVNHFGPACSNICHCGVGGCDPDAGLCDVNGCQSGWKGTACSEKCEIGEFGVDCRHTCHCSSPGCDRFIGSCTVPGCEAGWQGNNVDLARLVWTVSTRAIVPRPDVTKLPEIVQCQDVQQDGKGIPVIRNVNLARLAWTVATRVIVPNPDVIDLSEAVKCQDVRQDGKGMPVIKNVDLARLVWTVSKRVIVPHPDVIKLPEVVQCQDVQQDGKGIPVIRNVDLAPLAWTVATRVTVPNPDVTERPVAVPCQDVRQDGKGMPVIWVR</sequence>
<comment type="caution">
    <text evidence="1">The sequence shown here is derived from an EMBL/GenBank/DDBJ whole genome shotgun (WGS) entry which is preliminary data.</text>
</comment>
<dbReference type="OrthoDB" id="6043889at2759"/>
<dbReference type="PANTHER" id="PTHR24035">
    <property type="entry name" value="MULTIPLE EPIDERMAL GROWTH FACTOR-LIKE DOMAINS PROTEIN"/>
    <property type="match status" value="1"/>
</dbReference>
<keyword evidence="1" id="KW-0675">Receptor</keyword>
<reference evidence="1 2" key="1">
    <citation type="journal article" date="2017" name="Nat. Ecol. Evol.">
        <title>Scallop genome provides insights into evolution of bilaterian karyotype and development.</title>
        <authorList>
            <person name="Wang S."/>
            <person name="Zhang J."/>
            <person name="Jiao W."/>
            <person name="Li J."/>
            <person name="Xun X."/>
            <person name="Sun Y."/>
            <person name="Guo X."/>
            <person name="Huan P."/>
            <person name="Dong B."/>
            <person name="Zhang L."/>
            <person name="Hu X."/>
            <person name="Sun X."/>
            <person name="Wang J."/>
            <person name="Zhao C."/>
            <person name="Wang Y."/>
            <person name="Wang D."/>
            <person name="Huang X."/>
            <person name="Wang R."/>
            <person name="Lv J."/>
            <person name="Li Y."/>
            <person name="Zhang Z."/>
            <person name="Liu B."/>
            <person name="Lu W."/>
            <person name="Hui Y."/>
            <person name="Liang J."/>
            <person name="Zhou Z."/>
            <person name="Hou R."/>
            <person name="Li X."/>
            <person name="Liu Y."/>
            <person name="Li H."/>
            <person name="Ning X."/>
            <person name="Lin Y."/>
            <person name="Zhao L."/>
            <person name="Xing Q."/>
            <person name="Dou J."/>
            <person name="Li Y."/>
            <person name="Mao J."/>
            <person name="Guo H."/>
            <person name="Dou H."/>
            <person name="Li T."/>
            <person name="Mu C."/>
            <person name="Jiang W."/>
            <person name="Fu Q."/>
            <person name="Fu X."/>
            <person name="Miao Y."/>
            <person name="Liu J."/>
            <person name="Yu Q."/>
            <person name="Li R."/>
            <person name="Liao H."/>
            <person name="Li X."/>
            <person name="Kong Y."/>
            <person name="Jiang Z."/>
            <person name="Chourrout D."/>
            <person name="Li R."/>
            <person name="Bao Z."/>
        </authorList>
    </citation>
    <scope>NUCLEOTIDE SEQUENCE [LARGE SCALE GENOMIC DNA]</scope>
    <source>
        <strain evidence="1 2">PY_sf001</strain>
    </source>
</reference>
<dbReference type="SUPFAM" id="SSF49785">
    <property type="entry name" value="Galactose-binding domain-like"/>
    <property type="match status" value="1"/>
</dbReference>